<evidence type="ECO:0000256" key="4">
    <source>
        <dbReference type="ARBA" id="ARBA00023136"/>
    </source>
</evidence>
<organism evidence="7 8">
    <name type="scientific">Bursaphelenchus xylophilus</name>
    <name type="common">Pinewood nematode worm</name>
    <name type="synonym">Aphelenchoides xylophilus</name>
    <dbReference type="NCBI Taxonomy" id="6326"/>
    <lineage>
        <taxon>Eukaryota</taxon>
        <taxon>Metazoa</taxon>
        <taxon>Ecdysozoa</taxon>
        <taxon>Nematoda</taxon>
        <taxon>Chromadorea</taxon>
        <taxon>Rhabditida</taxon>
        <taxon>Tylenchina</taxon>
        <taxon>Tylenchomorpha</taxon>
        <taxon>Aphelenchoidea</taxon>
        <taxon>Aphelenchoididae</taxon>
        <taxon>Bursaphelenchus</taxon>
    </lineage>
</organism>
<dbReference type="PANTHER" id="PTHR12265">
    <property type="entry name" value="TRANSMEMBRANE PROTEIN 53"/>
    <property type="match status" value="1"/>
</dbReference>
<dbReference type="InterPro" id="IPR029058">
    <property type="entry name" value="AB_hydrolase_fold"/>
</dbReference>
<name>A0A1I7RZB0_BURXY</name>
<dbReference type="AlphaFoldDB" id="A0A1I7RZB0"/>
<protein>
    <submittedName>
        <fullName evidence="8">Hydrolase_4 domain-containing protein</fullName>
    </submittedName>
</protein>
<keyword evidence="5" id="KW-0539">Nucleus</keyword>
<evidence type="ECO:0000313" key="8">
    <source>
        <dbReference type="WBParaSite" id="BXY_0608000.1"/>
    </source>
</evidence>
<evidence type="ECO:0000313" key="7">
    <source>
        <dbReference type="Proteomes" id="UP000095284"/>
    </source>
</evidence>
<dbReference type="InterPro" id="IPR008547">
    <property type="entry name" value="DUF829_TMEM53"/>
</dbReference>
<dbReference type="Proteomes" id="UP000095284">
    <property type="component" value="Unplaced"/>
</dbReference>
<proteinExistence type="inferred from homology"/>
<keyword evidence="4" id="KW-0472">Membrane</keyword>
<dbReference type="Pfam" id="PF05705">
    <property type="entry name" value="DUF829"/>
    <property type="match status" value="1"/>
</dbReference>
<comment type="subcellular location">
    <subcellularLocation>
        <location evidence="6">Nucleus outer membrane</location>
        <topology evidence="6">Single-pass membrane protein</topology>
    </subcellularLocation>
</comment>
<dbReference type="WBParaSite" id="BXY_0608000.1">
    <property type="protein sequence ID" value="BXY_0608000.1"/>
    <property type="gene ID" value="BXY_0608000"/>
</dbReference>
<accession>A0A1I7RZB0</accession>
<dbReference type="PANTHER" id="PTHR12265:SF30">
    <property type="entry name" value="TRANSMEMBRANE PROTEIN 53"/>
    <property type="match status" value="1"/>
</dbReference>
<reference evidence="8" key="1">
    <citation type="submission" date="2016-11" db="UniProtKB">
        <authorList>
            <consortium name="WormBaseParasite"/>
        </authorList>
    </citation>
    <scope>IDENTIFICATION</scope>
</reference>
<dbReference type="GO" id="GO:0005640">
    <property type="term" value="C:nuclear outer membrane"/>
    <property type="evidence" value="ECO:0007669"/>
    <property type="project" value="UniProtKB-SubCell"/>
</dbReference>
<evidence type="ECO:0000256" key="2">
    <source>
        <dbReference type="ARBA" id="ARBA00022692"/>
    </source>
</evidence>
<dbReference type="eggNOG" id="KOG2521">
    <property type="taxonomic scope" value="Eukaryota"/>
</dbReference>
<evidence type="ECO:0000256" key="3">
    <source>
        <dbReference type="ARBA" id="ARBA00022989"/>
    </source>
</evidence>
<keyword evidence="2" id="KW-0812">Transmembrane</keyword>
<evidence type="ECO:0000256" key="5">
    <source>
        <dbReference type="ARBA" id="ARBA00023242"/>
    </source>
</evidence>
<evidence type="ECO:0000256" key="1">
    <source>
        <dbReference type="ARBA" id="ARBA00007387"/>
    </source>
</evidence>
<dbReference type="SUPFAM" id="SSF53474">
    <property type="entry name" value="alpha/beta-Hydrolases"/>
    <property type="match status" value="1"/>
</dbReference>
<comment type="similarity">
    <text evidence="1">Belongs to the TMEM53 family.</text>
</comment>
<keyword evidence="3" id="KW-1133">Transmembrane helix</keyword>
<sequence>MAMDTPSSASFNTNDRNVDDIQGTNTPICFIIGFLSSKEWYFEPVTKLYQEMGFETHVHIPVMYHKYKLERDDSKATCFMDDIYLPIVSKNPARPVFFHSFSHNGATLICLLWKLLNESQKKQVKAVAFDSAPSRFAVNPLYYVHTSFFTGYPKKSQNTLKWLQHLPFAVPRFCLWSLRLALKLKDNYGAELLEFDDLPFYQLYFFSYDDTMVSPPLIEEFVISQARKGKNVEMKTWKNGFHCGHHHNHAKDYAEATRKFVHRVMAERSVVQARL</sequence>
<evidence type="ECO:0000256" key="6">
    <source>
        <dbReference type="ARBA" id="ARBA00034303"/>
    </source>
</evidence>